<comment type="caution">
    <text evidence="3">The sequence shown here is derived from an EMBL/GenBank/DDBJ whole genome shotgun (WGS) entry which is preliminary data.</text>
</comment>
<gene>
    <name evidence="3" type="ORF">ACFQKB_42775</name>
</gene>
<dbReference type="InterPro" id="IPR006140">
    <property type="entry name" value="D-isomer_DH_NAD-bd"/>
</dbReference>
<dbReference type="Pfam" id="PF02826">
    <property type="entry name" value="2-Hacid_dh_C"/>
    <property type="match status" value="1"/>
</dbReference>
<evidence type="ECO:0000259" key="1">
    <source>
        <dbReference type="Pfam" id="PF02826"/>
    </source>
</evidence>
<reference evidence="4" key="1">
    <citation type="journal article" date="2019" name="Int. J. Syst. Evol. Microbiol.">
        <title>The Global Catalogue of Microorganisms (GCM) 10K type strain sequencing project: providing services to taxonomists for standard genome sequencing and annotation.</title>
        <authorList>
            <consortium name="The Broad Institute Genomics Platform"/>
            <consortium name="The Broad Institute Genome Sequencing Center for Infectious Disease"/>
            <person name="Wu L."/>
            <person name="Ma J."/>
        </authorList>
    </citation>
    <scope>NUCLEOTIDE SEQUENCE [LARGE SCALE GENOMIC DNA]</scope>
    <source>
        <strain evidence="4">JCM 3369</strain>
    </source>
</reference>
<accession>A0ABW2CXG2</accession>
<dbReference type="Gene3D" id="3.40.50.720">
    <property type="entry name" value="NAD(P)-binding Rossmann-like Domain"/>
    <property type="match status" value="2"/>
</dbReference>
<proteinExistence type="predicted"/>
<feature type="domain" description="Dipicolinate synthase subunit A N-terminal" evidence="2">
    <location>
        <begin position="8"/>
        <end position="123"/>
    </location>
</feature>
<protein>
    <submittedName>
        <fullName evidence="3">Dipicolinate synthase subunit DpsA</fullName>
    </submittedName>
</protein>
<keyword evidence="4" id="KW-1185">Reference proteome</keyword>
<dbReference type="EMBL" id="JBHSXS010000055">
    <property type="protein sequence ID" value="MFC6886547.1"/>
    <property type="molecule type" value="Genomic_DNA"/>
</dbReference>
<sequence length="295" mass="30808">MDLAHRVIAVVGGDEREREIARLAAATGAAVRAYGFPWPDGGIEGVTLAATAAEALEGADYALFPIPGIAADGTLFAPAAPEPILPDAALLTGMGPGATIILGWPDERLRAAAEERGIALVEYEHDTELMLLRGPAIVEGALQLAIAETDVTIHDSDVAVVGHGNIGRLLARTLVLLGARVHLFARNPVQRADARSAGCSPHPLEELRERAPGLSMVFSTVPSRIVDRDVLAALPANSLVMDLAAPPGGIDLDAAKELGHRAVWARGLGRRAPVTVGASQWSGISRRIAEVEDEG</sequence>
<dbReference type="SUPFAM" id="SSF51735">
    <property type="entry name" value="NAD(P)-binding Rossmann-fold domains"/>
    <property type="match status" value="1"/>
</dbReference>
<dbReference type="Proteomes" id="UP001596380">
    <property type="component" value="Unassembled WGS sequence"/>
</dbReference>
<evidence type="ECO:0000259" key="2">
    <source>
        <dbReference type="Pfam" id="PF16924"/>
    </source>
</evidence>
<feature type="domain" description="D-isomer specific 2-hydroxyacid dehydrogenase NAD-binding" evidence="1">
    <location>
        <begin position="151"/>
        <end position="241"/>
    </location>
</feature>
<name>A0ABW2CXG2_9ACTN</name>
<dbReference type="RefSeq" id="WP_160820297.1">
    <property type="nucleotide sequence ID" value="NZ_JBHSXE010000001.1"/>
</dbReference>
<evidence type="ECO:0000313" key="4">
    <source>
        <dbReference type="Proteomes" id="UP001596380"/>
    </source>
</evidence>
<organism evidence="3 4">
    <name type="scientific">Actinomadura yumaensis</name>
    <dbReference type="NCBI Taxonomy" id="111807"/>
    <lineage>
        <taxon>Bacteria</taxon>
        <taxon>Bacillati</taxon>
        <taxon>Actinomycetota</taxon>
        <taxon>Actinomycetes</taxon>
        <taxon>Streptosporangiales</taxon>
        <taxon>Thermomonosporaceae</taxon>
        <taxon>Actinomadura</taxon>
    </lineage>
</organism>
<dbReference type="InterPro" id="IPR036291">
    <property type="entry name" value="NAD(P)-bd_dom_sf"/>
</dbReference>
<evidence type="ECO:0000313" key="3">
    <source>
        <dbReference type="EMBL" id="MFC6886547.1"/>
    </source>
</evidence>
<dbReference type="Pfam" id="PF16924">
    <property type="entry name" value="DpaA_N"/>
    <property type="match status" value="1"/>
</dbReference>
<dbReference type="InterPro" id="IPR031629">
    <property type="entry name" value="DpaA_N"/>
</dbReference>